<feature type="transmembrane region" description="Helical" evidence="2">
    <location>
        <begin position="139"/>
        <end position="155"/>
    </location>
</feature>
<name>A0A939PEY6_9ACTN</name>
<feature type="transmembrane region" description="Helical" evidence="2">
    <location>
        <begin position="209"/>
        <end position="227"/>
    </location>
</feature>
<feature type="transmembrane region" description="Helical" evidence="2">
    <location>
        <begin position="432"/>
        <end position="449"/>
    </location>
</feature>
<feature type="transmembrane region" description="Helical" evidence="2">
    <location>
        <begin position="405"/>
        <end position="425"/>
    </location>
</feature>
<feature type="transmembrane region" description="Helical" evidence="2">
    <location>
        <begin position="164"/>
        <end position="181"/>
    </location>
</feature>
<dbReference type="EMBL" id="JAGEOJ010000005">
    <property type="protein sequence ID" value="MBO2448469.1"/>
    <property type="molecule type" value="Genomic_DNA"/>
</dbReference>
<evidence type="ECO:0000256" key="2">
    <source>
        <dbReference type="SAM" id="Phobius"/>
    </source>
</evidence>
<feature type="transmembrane region" description="Helical" evidence="2">
    <location>
        <begin position="187"/>
        <end position="204"/>
    </location>
</feature>
<accession>A0A939PEY6</accession>
<evidence type="ECO:0000256" key="1">
    <source>
        <dbReference type="SAM" id="MobiDB-lite"/>
    </source>
</evidence>
<reference evidence="3" key="1">
    <citation type="submission" date="2021-03" db="EMBL/GenBank/DDBJ databases">
        <authorList>
            <person name="Kanchanasin P."/>
            <person name="Saeng-In P."/>
            <person name="Phongsopitanun W."/>
            <person name="Yuki M."/>
            <person name="Kudo T."/>
            <person name="Ohkuma M."/>
            <person name="Tanasupawat S."/>
        </authorList>
    </citation>
    <scope>NUCLEOTIDE SEQUENCE</scope>
    <source>
        <strain evidence="3">GKU 128</strain>
    </source>
</reference>
<dbReference type="Proteomes" id="UP000669179">
    <property type="component" value="Unassembled WGS sequence"/>
</dbReference>
<keyword evidence="4" id="KW-1185">Reference proteome</keyword>
<comment type="caution">
    <text evidence="3">The sequence shown here is derived from an EMBL/GenBank/DDBJ whole genome shotgun (WGS) entry which is preliminary data.</text>
</comment>
<feature type="transmembrane region" description="Helical" evidence="2">
    <location>
        <begin position="80"/>
        <end position="100"/>
    </location>
</feature>
<organism evidence="3 4">
    <name type="scientific">Actinomadura barringtoniae</name>
    <dbReference type="NCBI Taxonomy" id="1427535"/>
    <lineage>
        <taxon>Bacteria</taxon>
        <taxon>Bacillati</taxon>
        <taxon>Actinomycetota</taxon>
        <taxon>Actinomycetes</taxon>
        <taxon>Streptosporangiales</taxon>
        <taxon>Thermomonosporaceae</taxon>
        <taxon>Actinomadura</taxon>
    </lineage>
</organism>
<keyword evidence="2" id="KW-0472">Membrane</keyword>
<evidence type="ECO:0000313" key="3">
    <source>
        <dbReference type="EMBL" id="MBO2448469.1"/>
    </source>
</evidence>
<gene>
    <name evidence="3" type="ORF">J4573_15310</name>
</gene>
<feature type="compositionally biased region" description="Low complexity" evidence="1">
    <location>
        <begin position="534"/>
        <end position="546"/>
    </location>
</feature>
<evidence type="ECO:0000313" key="4">
    <source>
        <dbReference type="Proteomes" id="UP000669179"/>
    </source>
</evidence>
<feature type="transmembrane region" description="Helical" evidence="2">
    <location>
        <begin position="21"/>
        <end position="39"/>
    </location>
</feature>
<keyword evidence="2" id="KW-1133">Transmembrane helix</keyword>
<keyword evidence="2" id="KW-0812">Transmembrane</keyword>
<feature type="compositionally biased region" description="Basic and acidic residues" evidence="1">
    <location>
        <begin position="478"/>
        <end position="489"/>
    </location>
</feature>
<feature type="compositionally biased region" description="Low complexity" evidence="1">
    <location>
        <begin position="490"/>
        <end position="526"/>
    </location>
</feature>
<sequence length="568" mass="60338">MISRWTSRWIGTIPARLRLPLLVYAVTQLILLAWWASYYPGLMSYDSISYVWHVTTNHWMANHSVAYDGLVWLSLKTGGGLGPLTFLQTVAAAAVLAYTADVLHALGVRARWAATAAVATVVLPTLGTFVVFVWKDVPFTLSAVLAFAATGRLVARRRAGATGFPARAVGLLALGFLGLALFRNNGFLTAMIAAPILIVALSGLRRAIAVATIVPIIVSFVLTGWVYPALGVQGAEPALTYASAYADVSVAYVQRPDTFTKADKRLMTQVAPLDHWAYAGSNCYNSDWLTNKPGFSKSAANRLNDRLLDLWMRTIKRSPDVVVGARICRGSIAWAVFPGPAYLGGHTAVGPSQIPKDRFSWALPGGRMEGSPYLSELKIRPLSQPVHDAAEFTRRLSLTPQFEWLLQRAPIWCYLGYLAIGLYAWRRRTPAAWALAAVIVGGQLGVLAANPAQLFRYMTAPMMLGILTLPLLTTPRRTRAEAQTDEERTASSSSSASASASDSSPSASSSSPGLTSGSTSDSGSDSDAGDAEDAASGATASTASAGLRAPGTRARTAASAAKGIAGGM</sequence>
<feature type="region of interest" description="Disordered" evidence="1">
    <location>
        <begin position="477"/>
        <end position="568"/>
    </location>
</feature>
<protein>
    <submittedName>
        <fullName evidence="3">Uncharacterized protein</fullName>
    </submittedName>
</protein>
<proteinExistence type="predicted"/>
<feature type="transmembrane region" description="Helical" evidence="2">
    <location>
        <begin position="112"/>
        <end position="133"/>
    </location>
</feature>
<dbReference type="RefSeq" id="WP_208256097.1">
    <property type="nucleotide sequence ID" value="NZ_JAGEOJ010000005.1"/>
</dbReference>
<dbReference type="AlphaFoldDB" id="A0A939PEY6"/>